<dbReference type="GO" id="GO:0051301">
    <property type="term" value="P:cell division"/>
    <property type="evidence" value="ECO:0007669"/>
    <property type="project" value="UniProtKB-KW"/>
</dbReference>
<name>A0A8S1C2A7_9INSE</name>
<dbReference type="GO" id="GO:1990728">
    <property type="term" value="C:mitotic spindle assembly checkpoint MAD1-MAD2 complex"/>
    <property type="evidence" value="ECO:0007669"/>
    <property type="project" value="UniProtKB-ARBA"/>
</dbReference>
<dbReference type="PANTHER" id="PTHR11842">
    <property type="entry name" value="MITOTIC SPINDLE ASSEMBLY CHECKPOINT PROTEIN MAD2"/>
    <property type="match status" value="1"/>
</dbReference>
<proteinExistence type="inferred from homology"/>
<keyword evidence="11" id="KW-1185">Reference proteome</keyword>
<dbReference type="InterPro" id="IPR036570">
    <property type="entry name" value="HORMA_dom_sf"/>
</dbReference>
<evidence type="ECO:0000256" key="5">
    <source>
        <dbReference type="ARBA" id="ARBA00023242"/>
    </source>
</evidence>
<comment type="similarity">
    <text evidence="2">Belongs to the MAD2 family.</text>
</comment>
<evidence type="ECO:0000256" key="4">
    <source>
        <dbReference type="ARBA" id="ARBA00022776"/>
    </source>
</evidence>
<sequence length="207" mass="23376">MAGIKQDTKSAITLRGSADIISEFLDYGVNSILFQRGIYPSDTFSAEQKYGLTILKSADDKVQSFLQNVLDQTKEWIASKKIQKITMVICNADTKDVLECWDFKLQLEKGSEQENEAEIVGHKDLRVIQSEIRDVIRQITGCVTFLPLLDCPCSFDLQVYTDTTCDVPEGWEESAPKLIDNCQELKMRSFSTSVHTVETAVCYKLNL</sequence>
<comment type="caution">
    <text evidence="10">The sequence shown here is derived from an EMBL/GenBank/DDBJ whole genome shotgun (WGS) entry which is preliminary data.</text>
</comment>
<evidence type="ECO:0000256" key="1">
    <source>
        <dbReference type="ARBA" id="ARBA00004123"/>
    </source>
</evidence>
<evidence type="ECO:0000313" key="10">
    <source>
        <dbReference type="EMBL" id="CAB3362291.1"/>
    </source>
</evidence>
<dbReference type="Proteomes" id="UP000494165">
    <property type="component" value="Unassembled WGS sequence"/>
</dbReference>
<evidence type="ECO:0000259" key="9">
    <source>
        <dbReference type="PROSITE" id="PS50815"/>
    </source>
</evidence>
<dbReference type="OrthoDB" id="1806at2759"/>
<dbReference type="AlphaFoldDB" id="A0A8S1C2A7"/>
<dbReference type="Gene3D" id="3.30.900.10">
    <property type="entry name" value="HORMA domain"/>
    <property type="match status" value="1"/>
</dbReference>
<organism evidence="10 11">
    <name type="scientific">Cloeon dipterum</name>
    <dbReference type="NCBI Taxonomy" id="197152"/>
    <lineage>
        <taxon>Eukaryota</taxon>
        <taxon>Metazoa</taxon>
        <taxon>Ecdysozoa</taxon>
        <taxon>Arthropoda</taxon>
        <taxon>Hexapoda</taxon>
        <taxon>Insecta</taxon>
        <taxon>Pterygota</taxon>
        <taxon>Palaeoptera</taxon>
        <taxon>Ephemeroptera</taxon>
        <taxon>Pisciforma</taxon>
        <taxon>Baetidae</taxon>
        <taxon>Cloeon</taxon>
    </lineage>
</organism>
<keyword evidence="6" id="KW-0131">Cell cycle</keyword>
<dbReference type="Pfam" id="PF02301">
    <property type="entry name" value="HORMA"/>
    <property type="match status" value="1"/>
</dbReference>
<evidence type="ECO:0000256" key="6">
    <source>
        <dbReference type="ARBA" id="ARBA00023306"/>
    </source>
</evidence>
<dbReference type="GO" id="GO:0005654">
    <property type="term" value="C:nucleoplasm"/>
    <property type="evidence" value="ECO:0007669"/>
    <property type="project" value="TreeGrafter"/>
</dbReference>
<evidence type="ECO:0000313" key="11">
    <source>
        <dbReference type="Proteomes" id="UP000494165"/>
    </source>
</evidence>
<dbReference type="PROSITE" id="PS50815">
    <property type="entry name" value="HORMA"/>
    <property type="match status" value="1"/>
</dbReference>
<dbReference type="FunFam" id="3.30.900.10:FF:000002">
    <property type="entry name" value="Mitotic spindle assembly checkpoint protein MAD2A"/>
    <property type="match status" value="1"/>
</dbReference>
<dbReference type="GO" id="GO:0007094">
    <property type="term" value="P:mitotic spindle assembly checkpoint signaling"/>
    <property type="evidence" value="ECO:0007669"/>
    <property type="project" value="TreeGrafter"/>
</dbReference>
<evidence type="ECO:0000256" key="2">
    <source>
        <dbReference type="ARBA" id="ARBA00010348"/>
    </source>
</evidence>
<comment type="subcellular location">
    <subcellularLocation>
        <location evidence="1">Nucleus</location>
    </subcellularLocation>
</comment>
<keyword evidence="4" id="KW-0498">Mitosis</keyword>
<dbReference type="InterPro" id="IPR045091">
    <property type="entry name" value="Mad2-like"/>
</dbReference>
<dbReference type="InterPro" id="IPR003511">
    <property type="entry name" value="HORMA_dom"/>
</dbReference>
<evidence type="ECO:0000256" key="7">
    <source>
        <dbReference type="ARBA" id="ARBA00068928"/>
    </source>
</evidence>
<accession>A0A8S1C2A7</accession>
<dbReference type="GO" id="GO:0000776">
    <property type="term" value="C:kinetochore"/>
    <property type="evidence" value="ECO:0007669"/>
    <property type="project" value="TreeGrafter"/>
</dbReference>
<keyword evidence="5" id="KW-0539">Nucleus</keyword>
<evidence type="ECO:0000256" key="3">
    <source>
        <dbReference type="ARBA" id="ARBA00022618"/>
    </source>
</evidence>
<protein>
    <recommendedName>
        <fullName evidence="7">Mitotic spindle assembly checkpoint protein MAD2A</fullName>
    </recommendedName>
    <alternativeName>
        <fullName evidence="8">Mitotic arrest deficient 2-like protein 1</fullName>
    </alternativeName>
</protein>
<feature type="domain" description="HORMA" evidence="9">
    <location>
        <begin position="15"/>
        <end position="201"/>
    </location>
</feature>
<dbReference type="EMBL" id="CADEPI010000008">
    <property type="protein sequence ID" value="CAB3362291.1"/>
    <property type="molecule type" value="Genomic_DNA"/>
</dbReference>
<reference evidence="10 11" key="1">
    <citation type="submission" date="2020-04" db="EMBL/GenBank/DDBJ databases">
        <authorList>
            <person name="Alioto T."/>
            <person name="Alioto T."/>
            <person name="Gomez Garrido J."/>
        </authorList>
    </citation>
    <scope>NUCLEOTIDE SEQUENCE [LARGE SCALE GENOMIC DNA]</scope>
</reference>
<dbReference type="PANTHER" id="PTHR11842:SF11">
    <property type="entry name" value="MITOTIC SPINDLE ASSEMBLY CHECKPOINT PROTEIN MAD2A"/>
    <property type="match status" value="1"/>
</dbReference>
<keyword evidence="3" id="KW-0132">Cell division</keyword>
<gene>
    <name evidence="10" type="ORF">CLODIP_2_CD05063</name>
</gene>
<dbReference type="SUPFAM" id="SSF56019">
    <property type="entry name" value="The spindle assembly checkpoint protein mad2"/>
    <property type="match status" value="1"/>
</dbReference>
<evidence type="ECO:0000256" key="8">
    <source>
        <dbReference type="ARBA" id="ARBA00076594"/>
    </source>
</evidence>